<feature type="domain" description="AAA+ ATPase" evidence="2">
    <location>
        <begin position="677"/>
        <end position="804"/>
    </location>
</feature>
<dbReference type="InterPro" id="IPR054289">
    <property type="entry name" value="DUF7025"/>
</dbReference>
<proteinExistence type="predicted"/>
<sequence>MTGATNEADHDRQTPSDDSLTTVSNNNIADDDLEHTNFDSRGVADEKTDEHLIQDTVSDIQASLGEPDSDQEPRKPMNTVDDGHAQACAGRRHRISYSFHFHCPKCEETIEDSGYMSAAEETSPREKAHLEDAKADIGRPRSTDARIGPTNDASSNSVDGDAEVGDSAKAAPLLEQNKAEKPRSSESDSIAGHEERPGDRDDDLASEKGDSSSSVSSSDNSKPLSPETGVFVEYKNVYMDLRDKDDLLYVQTSYDPIVSVGGDLDQSKAIFDVVAHYRSAIHFTAYDEARFRRGGLLSGPPPVFGQPKHTITIRSQTIIRALQKVVTYYPGFDLSRPTVEVSEPYAPIANHYDELRAYHEKHGRQGMDVADEETTRISEHLGRLLAYADERIMPPVLEEIERRKRGFVTWNMLWVLLRPGTDVSVLRTSSTQRSGVVNRDGAVVESVTYEEDDEDMFNIPVELTIKLWNLRFDGYKLGRCSSRVEIDRFNGEMELSRLSVLPMEHSSPLDDGTNLRQYLEIQGKRFVDILKPSVFQHSGNVMEYPFHRLEGQVMVDAPVYLNEFSDDRPDLIEGDGDFGRYDNIIPGEVSNLDNHMYFLCPQVVYCYMFKFRSWKLVDVSNLHPPQFAHDMINTLVMDPKRITLLKSLSKSFMRQDMEDESQHSEPWSADYVKEKGNSQIFLLHGRPGVGKTYTAECISEYARRPLMTLSTSDIGTTAEAVEGNLQHHFTRAKSWGAILLIDEADIYLERRSISDLTRNGLVAGFLRALEYYEGILFLTTNRVGAFDDAFVSRIHVKLHYKALSDDDRLRIWTNFIKKLEAERGDKMRVMRETRKYIESNDIKRLNLNGREIRNIFQTAVGLAEFECHKDSEGKIKLEEDHIAQVADISGEFKQYLDDTLEGDEDKRAEMSFLRKSETPSPEISRSKLCNTTGAVSNIILA</sequence>
<dbReference type="EMBL" id="QZBM01000569">
    <property type="protein sequence ID" value="THZ12574.1"/>
    <property type="molecule type" value="Genomic_DNA"/>
</dbReference>
<dbReference type="GO" id="GO:0016887">
    <property type="term" value="F:ATP hydrolysis activity"/>
    <property type="evidence" value="ECO:0007669"/>
    <property type="project" value="InterPro"/>
</dbReference>
<dbReference type="Proteomes" id="UP000308005">
    <property type="component" value="Unassembled WGS sequence"/>
</dbReference>
<dbReference type="Pfam" id="PF22942">
    <property type="entry name" value="DUF7025"/>
    <property type="match status" value="1"/>
</dbReference>
<dbReference type="PANTHER" id="PTHR46411">
    <property type="entry name" value="FAMILY ATPASE, PUTATIVE-RELATED"/>
    <property type="match status" value="1"/>
</dbReference>
<dbReference type="GO" id="GO:0005524">
    <property type="term" value="F:ATP binding"/>
    <property type="evidence" value="ECO:0007669"/>
    <property type="project" value="InterPro"/>
</dbReference>
<dbReference type="AlphaFoldDB" id="A0A4S9SLZ0"/>
<feature type="compositionally biased region" description="Basic and acidic residues" evidence="1">
    <location>
        <begin position="177"/>
        <end position="210"/>
    </location>
</feature>
<feature type="compositionally biased region" description="Low complexity" evidence="1">
    <location>
        <begin position="211"/>
        <end position="227"/>
    </location>
</feature>
<feature type="region of interest" description="Disordered" evidence="1">
    <location>
        <begin position="117"/>
        <end position="227"/>
    </location>
</feature>
<dbReference type="InterPro" id="IPR003959">
    <property type="entry name" value="ATPase_AAA_core"/>
</dbReference>
<dbReference type="SUPFAM" id="SSF52540">
    <property type="entry name" value="P-loop containing nucleoside triphosphate hydrolases"/>
    <property type="match status" value="1"/>
</dbReference>
<comment type="caution">
    <text evidence="3">The sequence shown here is derived from an EMBL/GenBank/DDBJ whole genome shotgun (WGS) entry which is preliminary data.</text>
</comment>
<dbReference type="InterPro" id="IPR056599">
    <property type="entry name" value="AAA_lid_fung"/>
</dbReference>
<dbReference type="Pfam" id="PF23232">
    <property type="entry name" value="AAA_lid_13"/>
    <property type="match status" value="1"/>
</dbReference>
<dbReference type="Pfam" id="PF00004">
    <property type="entry name" value="AAA"/>
    <property type="match status" value="1"/>
</dbReference>
<feature type="region of interest" description="Disordered" evidence="1">
    <location>
        <begin position="1"/>
        <end position="82"/>
    </location>
</feature>
<organism evidence="3 4">
    <name type="scientific">Aureobasidium pullulans</name>
    <name type="common">Black yeast</name>
    <name type="synonym">Pullularia pullulans</name>
    <dbReference type="NCBI Taxonomy" id="5580"/>
    <lineage>
        <taxon>Eukaryota</taxon>
        <taxon>Fungi</taxon>
        <taxon>Dikarya</taxon>
        <taxon>Ascomycota</taxon>
        <taxon>Pezizomycotina</taxon>
        <taxon>Dothideomycetes</taxon>
        <taxon>Dothideomycetidae</taxon>
        <taxon>Dothideales</taxon>
        <taxon>Saccotheciaceae</taxon>
        <taxon>Aureobasidium</taxon>
    </lineage>
</organism>
<evidence type="ECO:0000256" key="1">
    <source>
        <dbReference type="SAM" id="MobiDB-lite"/>
    </source>
</evidence>
<accession>A0A4S9SLZ0</accession>
<name>A0A4S9SLZ0_AURPU</name>
<dbReference type="InterPro" id="IPR003593">
    <property type="entry name" value="AAA+_ATPase"/>
</dbReference>
<gene>
    <name evidence="3" type="ORF">D6C91_08408</name>
</gene>
<evidence type="ECO:0000313" key="4">
    <source>
        <dbReference type="Proteomes" id="UP000308005"/>
    </source>
</evidence>
<feature type="compositionally biased region" description="Polar residues" evidence="1">
    <location>
        <begin position="16"/>
        <end position="28"/>
    </location>
</feature>
<dbReference type="InterPro" id="IPR027417">
    <property type="entry name" value="P-loop_NTPase"/>
</dbReference>
<reference evidence="3 4" key="1">
    <citation type="submission" date="2018-10" db="EMBL/GenBank/DDBJ databases">
        <title>Fifty Aureobasidium pullulans genomes reveal a recombining polyextremotolerant generalist.</title>
        <authorList>
            <person name="Gostincar C."/>
            <person name="Turk M."/>
            <person name="Zajc J."/>
            <person name="Gunde-Cimerman N."/>
        </authorList>
    </citation>
    <scope>NUCLEOTIDE SEQUENCE [LARGE SCALE GENOMIC DNA]</scope>
    <source>
        <strain evidence="3 4">EXF-3863</strain>
    </source>
</reference>
<protein>
    <recommendedName>
        <fullName evidence="2">AAA+ ATPase domain-containing protein</fullName>
    </recommendedName>
</protein>
<dbReference type="PANTHER" id="PTHR46411:SF4">
    <property type="entry name" value="AAA+ ATPASE DOMAIN-CONTAINING PROTEIN"/>
    <property type="match status" value="1"/>
</dbReference>
<evidence type="ECO:0000259" key="2">
    <source>
        <dbReference type="SMART" id="SM00382"/>
    </source>
</evidence>
<dbReference type="Gene3D" id="3.40.50.300">
    <property type="entry name" value="P-loop containing nucleotide triphosphate hydrolases"/>
    <property type="match status" value="1"/>
</dbReference>
<evidence type="ECO:0000313" key="3">
    <source>
        <dbReference type="EMBL" id="THZ12574.1"/>
    </source>
</evidence>
<dbReference type="SMART" id="SM00382">
    <property type="entry name" value="AAA"/>
    <property type="match status" value="1"/>
</dbReference>
<feature type="compositionally biased region" description="Basic and acidic residues" evidence="1">
    <location>
        <begin position="34"/>
        <end position="53"/>
    </location>
</feature>
<feature type="compositionally biased region" description="Basic and acidic residues" evidence="1">
    <location>
        <begin position="122"/>
        <end position="144"/>
    </location>
</feature>